<dbReference type="FunFam" id="3.30.70.270:FF:000001">
    <property type="entry name" value="Diguanylate cyclase domain protein"/>
    <property type="match status" value="1"/>
</dbReference>
<dbReference type="EC" id="3.1.4.52" evidence="2"/>
<dbReference type="PANTHER" id="PTHR44757">
    <property type="entry name" value="DIGUANYLATE CYCLASE DGCP"/>
    <property type="match status" value="1"/>
</dbReference>
<name>A0A220UHL8_9GAMM</name>
<keyword evidence="5" id="KW-1133">Transmembrane helix</keyword>
<evidence type="ECO:0000256" key="3">
    <source>
        <dbReference type="ARBA" id="ARBA00022636"/>
    </source>
</evidence>
<dbReference type="RefSeq" id="WP_089066660.1">
    <property type="nucleotide sequence ID" value="NZ_CP022358.1"/>
</dbReference>
<evidence type="ECO:0000256" key="1">
    <source>
        <dbReference type="ARBA" id="ARBA00001946"/>
    </source>
</evidence>
<dbReference type="Gene3D" id="6.10.340.10">
    <property type="match status" value="1"/>
</dbReference>
<dbReference type="InterPro" id="IPR001610">
    <property type="entry name" value="PAC"/>
</dbReference>
<dbReference type="NCBIfam" id="TIGR00229">
    <property type="entry name" value="sensory_box"/>
    <property type="match status" value="1"/>
</dbReference>
<comment type="catalytic activity">
    <reaction evidence="4">
        <text>3',3'-c-di-GMP + H2O = 5'-phosphoguanylyl(3'-&gt;5')guanosine + H(+)</text>
        <dbReference type="Rhea" id="RHEA:24902"/>
        <dbReference type="ChEBI" id="CHEBI:15377"/>
        <dbReference type="ChEBI" id="CHEBI:15378"/>
        <dbReference type="ChEBI" id="CHEBI:58754"/>
        <dbReference type="ChEBI" id="CHEBI:58805"/>
        <dbReference type="EC" id="3.1.4.52"/>
    </reaction>
    <physiologicalReaction direction="left-to-right" evidence="4">
        <dbReference type="Rhea" id="RHEA:24903"/>
    </physiologicalReaction>
</comment>
<dbReference type="Gene3D" id="3.30.450.20">
    <property type="entry name" value="PAS domain"/>
    <property type="match status" value="1"/>
</dbReference>
<keyword evidence="13" id="KW-1185">Reference proteome</keyword>
<reference evidence="12 13" key="1">
    <citation type="submission" date="2017-07" db="EMBL/GenBank/DDBJ databases">
        <title>Phenotypical and genomic characterization of a clinical isolate of Shewanella bicestrii sp. nov. producing an extended-spectrum beta-lactamase and a new oxacillinase variant.</title>
        <authorList>
            <person name="Jousset A.B."/>
            <person name="Bonnin R.A."/>
            <person name="Girlich D."/>
            <person name="Dabos L."/>
            <person name="Potron A."/>
            <person name="Dortet L."/>
            <person name="Glaser P."/>
            <person name="Naas T."/>
        </authorList>
    </citation>
    <scope>NUCLEOTIDE SEQUENCE [LARGE SCALE GENOMIC DNA]</scope>
    <source>
        <strain evidence="12 13">JAB-1</strain>
    </source>
</reference>
<evidence type="ECO:0000313" key="12">
    <source>
        <dbReference type="EMBL" id="ASK67490.1"/>
    </source>
</evidence>
<dbReference type="Gene3D" id="3.20.20.450">
    <property type="entry name" value="EAL domain"/>
    <property type="match status" value="1"/>
</dbReference>
<evidence type="ECO:0000256" key="4">
    <source>
        <dbReference type="ARBA" id="ARBA00051114"/>
    </source>
</evidence>
<proteinExistence type="predicted"/>
<dbReference type="InterPro" id="IPR010910">
    <property type="entry name" value="Nitrate/nitrite_sensing_bac"/>
</dbReference>
<feature type="domain" description="GGDEF" evidence="10">
    <location>
        <begin position="664"/>
        <end position="797"/>
    </location>
</feature>
<dbReference type="Pfam" id="PF13426">
    <property type="entry name" value="PAS_9"/>
    <property type="match status" value="1"/>
</dbReference>
<dbReference type="InterPro" id="IPR000700">
    <property type="entry name" value="PAS-assoc_C"/>
</dbReference>
<dbReference type="PROSITE" id="PS50887">
    <property type="entry name" value="GGDEF"/>
    <property type="match status" value="1"/>
</dbReference>
<dbReference type="InterPro" id="IPR035919">
    <property type="entry name" value="EAL_sf"/>
</dbReference>
<dbReference type="Gene3D" id="3.30.70.270">
    <property type="match status" value="1"/>
</dbReference>
<dbReference type="InterPro" id="IPR035965">
    <property type="entry name" value="PAS-like_dom_sf"/>
</dbReference>
<evidence type="ECO:0000259" key="7">
    <source>
        <dbReference type="PROSITE" id="PS50113"/>
    </source>
</evidence>
<evidence type="ECO:0000259" key="10">
    <source>
        <dbReference type="PROSITE" id="PS50887"/>
    </source>
</evidence>
<dbReference type="CDD" id="cd00130">
    <property type="entry name" value="PAS"/>
    <property type="match status" value="1"/>
</dbReference>
<feature type="transmembrane region" description="Helical" evidence="5">
    <location>
        <begin position="14"/>
        <end position="35"/>
    </location>
</feature>
<dbReference type="InterPro" id="IPR043128">
    <property type="entry name" value="Rev_trsase/Diguanyl_cyclase"/>
</dbReference>
<dbReference type="InterPro" id="IPR013587">
    <property type="entry name" value="Nitrate/nitrite_sensing"/>
</dbReference>
<dbReference type="GO" id="GO:0016020">
    <property type="term" value="C:membrane"/>
    <property type="evidence" value="ECO:0007669"/>
    <property type="project" value="InterPro"/>
</dbReference>
<dbReference type="CDD" id="cd01949">
    <property type="entry name" value="GGDEF"/>
    <property type="match status" value="1"/>
</dbReference>
<dbReference type="GO" id="GO:0007165">
    <property type="term" value="P:signal transduction"/>
    <property type="evidence" value="ECO:0007669"/>
    <property type="project" value="InterPro"/>
</dbReference>
<dbReference type="SMART" id="SM00052">
    <property type="entry name" value="EAL"/>
    <property type="match status" value="1"/>
</dbReference>
<dbReference type="SMART" id="SM00086">
    <property type="entry name" value="PAC"/>
    <property type="match status" value="1"/>
</dbReference>
<evidence type="ECO:0000259" key="8">
    <source>
        <dbReference type="PROSITE" id="PS50883"/>
    </source>
</evidence>
<protein>
    <recommendedName>
        <fullName evidence="2">cyclic-guanylate-specific phosphodiesterase</fullName>
        <ecNumber evidence="2">3.1.4.52</ecNumber>
    </recommendedName>
</protein>
<dbReference type="FunFam" id="3.20.20.450:FF:000001">
    <property type="entry name" value="Cyclic di-GMP phosphodiesterase yahA"/>
    <property type="match status" value="1"/>
</dbReference>
<dbReference type="SUPFAM" id="SSF141868">
    <property type="entry name" value="EAL domain-like"/>
    <property type="match status" value="1"/>
</dbReference>
<dbReference type="InterPro" id="IPR003660">
    <property type="entry name" value="HAMP_dom"/>
</dbReference>
<dbReference type="Pfam" id="PF00990">
    <property type="entry name" value="GGDEF"/>
    <property type="match status" value="1"/>
</dbReference>
<dbReference type="KEGG" id="sbj:CF168_00695"/>
<evidence type="ECO:0000256" key="5">
    <source>
        <dbReference type="SAM" id="Phobius"/>
    </source>
</evidence>
<feature type="domain" description="HAMP" evidence="9">
    <location>
        <begin position="453"/>
        <end position="506"/>
    </location>
</feature>
<dbReference type="CDD" id="cd01948">
    <property type="entry name" value="EAL"/>
    <property type="match status" value="1"/>
</dbReference>
<dbReference type="InterPro" id="IPR001633">
    <property type="entry name" value="EAL_dom"/>
</dbReference>
<dbReference type="InterPro" id="IPR052155">
    <property type="entry name" value="Biofilm_reg_signaling"/>
</dbReference>
<dbReference type="CDD" id="cd06225">
    <property type="entry name" value="HAMP"/>
    <property type="match status" value="1"/>
</dbReference>
<dbReference type="SUPFAM" id="SSF55073">
    <property type="entry name" value="Nucleotide cyclase"/>
    <property type="match status" value="1"/>
</dbReference>
<dbReference type="PANTHER" id="PTHR44757:SF2">
    <property type="entry name" value="BIOFILM ARCHITECTURE MAINTENANCE PROTEIN MBAA"/>
    <property type="match status" value="1"/>
</dbReference>
<dbReference type="Proteomes" id="UP000198367">
    <property type="component" value="Chromosome"/>
</dbReference>
<feature type="domain" description="PAS" evidence="6">
    <location>
        <begin position="507"/>
        <end position="563"/>
    </location>
</feature>
<dbReference type="PROSITE" id="PS50885">
    <property type="entry name" value="HAMP"/>
    <property type="match status" value="1"/>
</dbReference>
<sequence length="1077" mass="122390">MPSTLQHLSLKQKLILFSLLPLLMMSIFVLSRMYVLVKEYRSANQNHLAIQATAQTTELLYQLHNEYGLSAQLSAPALPQEETRLLQQQQVTSNALDTLLNGSALSNLMSALGRNQLAAVQLQEQLNTLTLLSHKLASGRQEALDQHPKAFIDLYNQFNAELVKLIQQLQLQTSNISQSRAYTDLLNILMVQQLAVKERDAINRMLQSQTLSINDYRAISTIMYEYGQAVEHASNASISDRQSLIRKVQTSPENLRILKISQRIEQQIRVSTLVQNINAHLGYGGLIDSFQDYLIKGNSAALERFTKALSIIQLNLDELNHEIRNIPELKPAVKTIEDSIDQYQFCMTQLQQLKHQQLSLEEISALIQVDDQDLSAAINKLLMPPHPVSSKHWWSLTSDRINKLHAISDEITEKMAHQSEVEQTKSLSLLGLYLFSAIFTAAITLWLGRKIIRSFMVKITKIANDMQQMAADPLLNINIDASGTDELARMAQAMNRMISERQKANHALSRAAAVFNYSAEGIMVTDADNHIELINPAFSQITGYSLEEVKGRSPSILSSNRHPHHYYTAMWEALYKEGKWEGEIWNKRKDGQVYPEYLAITVVRNEQSEIIQHIGLFMDISKRKQYEQDLWYQANFDTLTGLPNRKLFNERLQHEIQLAQHDSRKLAILLIDLDQFKYINDVQGHATGDLLLQDVAKRLENIAGKNDFVARIGGDEFVLILPRVTNEFAIEHMASRIIETLAAPFNLNEREIQISASFGIGVYPEDGLDVSSLTRNTEMAMYQAKDAGRNNFKYFTSGMNQAMFARMELEQRLRRAVAQDEFTLFYQPIVDMKTGQICSVEALIRWQDPDLGLIPPDQFIAIAEETGLIEPMGEWVLNQAMHDLRQWQHMGLNLNVAINVSSRQCINTRGIGFDQVLQECFNRHHINPRNVHIEITESMLMGDASHCLSTLESIRHLGSQIYIDDFGTGYSSLSYLKKFPISVIKIDRSFVEHALENCSNANLVKAIVMMGQSLEMELVAEGIETEAQWKFLRDLGCHYAQGYLLSKPLPFDEITPLLGQTLPKMLHLEQREKCVNS</sequence>
<organism evidence="12 13">
    <name type="scientific">Shewanella bicestrii</name>
    <dbReference type="NCBI Taxonomy" id="2018305"/>
    <lineage>
        <taxon>Bacteria</taxon>
        <taxon>Pseudomonadati</taxon>
        <taxon>Pseudomonadota</taxon>
        <taxon>Gammaproteobacteria</taxon>
        <taxon>Alteromonadales</taxon>
        <taxon>Shewanellaceae</taxon>
        <taxon>Shewanella</taxon>
    </lineage>
</organism>
<dbReference type="EMBL" id="CP022358">
    <property type="protein sequence ID" value="ASK67490.1"/>
    <property type="molecule type" value="Genomic_DNA"/>
</dbReference>
<dbReference type="PROSITE" id="PS50112">
    <property type="entry name" value="PAS"/>
    <property type="match status" value="1"/>
</dbReference>
<dbReference type="InterPro" id="IPR000160">
    <property type="entry name" value="GGDEF_dom"/>
</dbReference>
<dbReference type="InterPro" id="IPR029787">
    <property type="entry name" value="Nucleotide_cyclase"/>
</dbReference>
<keyword evidence="5" id="KW-0472">Membrane</keyword>
<feature type="domain" description="EAL" evidence="8">
    <location>
        <begin position="806"/>
        <end position="1062"/>
    </location>
</feature>
<dbReference type="AlphaFoldDB" id="A0A220UHL8"/>
<feature type="transmembrane region" description="Helical" evidence="5">
    <location>
        <begin position="427"/>
        <end position="448"/>
    </location>
</feature>
<dbReference type="GO" id="GO:0071732">
    <property type="term" value="P:cellular response to nitric oxide"/>
    <property type="evidence" value="ECO:0007669"/>
    <property type="project" value="UniProtKB-ARBA"/>
</dbReference>
<dbReference type="PROSITE" id="PS50906">
    <property type="entry name" value="NIT"/>
    <property type="match status" value="1"/>
</dbReference>
<feature type="domain" description="PAC" evidence="7">
    <location>
        <begin position="580"/>
        <end position="632"/>
    </location>
</feature>
<keyword evidence="3" id="KW-0973">c-di-GMP</keyword>
<dbReference type="Pfam" id="PF08376">
    <property type="entry name" value="NIT"/>
    <property type="match status" value="1"/>
</dbReference>
<dbReference type="SMART" id="SM00091">
    <property type="entry name" value="PAS"/>
    <property type="match status" value="1"/>
</dbReference>
<evidence type="ECO:0000259" key="6">
    <source>
        <dbReference type="PROSITE" id="PS50112"/>
    </source>
</evidence>
<comment type="cofactor">
    <cofactor evidence="1">
        <name>Mg(2+)</name>
        <dbReference type="ChEBI" id="CHEBI:18420"/>
    </cofactor>
</comment>
<keyword evidence="5" id="KW-0812">Transmembrane</keyword>
<dbReference type="NCBIfam" id="TIGR00254">
    <property type="entry name" value="GGDEF"/>
    <property type="match status" value="1"/>
</dbReference>
<dbReference type="PROSITE" id="PS50113">
    <property type="entry name" value="PAC"/>
    <property type="match status" value="1"/>
</dbReference>
<dbReference type="SUPFAM" id="SSF55785">
    <property type="entry name" value="PYP-like sensor domain (PAS domain)"/>
    <property type="match status" value="1"/>
</dbReference>
<dbReference type="GO" id="GO:0071111">
    <property type="term" value="F:cyclic-guanylate-specific phosphodiesterase activity"/>
    <property type="evidence" value="ECO:0007669"/>
    <property type="project" value="UniProtKB-EC"/>
</dbReference>
<accession>A0A220UHL8</accession>
<dbReference type="Pfam" id="PF00563">
    <property type="entry name" value="EAL"/>
    <property type="match status" value="1"/>
</dbReference>
<dbReference type="PROSITE" id="PS50883">
    <property type="entry name" value="EAL"/>
    <property type="match status" value="1"/>
</dbReference>
<feature type="domain" description="NIT" evidence="11">
    <location>
        <begin position="54"/>
        <end position="422"/>
    </location>
</feature>
<dbReference type="SMART" id="SM00267">
    <property type="entry name" value="GGDEF"/>
    <property type="match status" value="1"/>
</dbReference>
<evidence type="ECO:0000313" key="13">
    <source>
        <dbReference type="Proteomes" id="UP000198367"/>
    </source>
</evidence>
<evidence type="ECO:0000259" key="9">
    <source>
        <dbReference type="PROSITE" id="PS50885"/>
    </source>
</evidence>
<evidence type="ECO:0000259" key="11">
    <source>
        <dbReference type="PROSITE" id="PS50906"/>
    </source>
</evidence>
<evidence type="ECO:0000256" key="2">
    <source>
        <dbReference type="ARBA" id="ARBA00012282"/>
    </source>
</evidence>
<dbReference type="InterPro" id="IPR000014">
    <property type="entry name" value="PAS"/>
</dbReference>
<gene>
    <name evidence="12" type="ORF">CF168_00695</name>
</gene>